<dbReference type="Pfam" id="PF20434">
    <property type="entry name" value="BD-FAE"/>
    <property type="match status" value="1"/>
</dbReference>
<dbReference type="PANTHER" id="PTHR48081:SF33">
    <property type="entry name" value="KYNURENINE FORMAMIDASE"/>
    <property type="match status" value="1"/>
</dbReference>
<dbReference type="PANTHER" id="PTHR48081">
    <property type="entry name" value="AB HYDROLASE SUPERFAMILY PROTEIN C4A8.06C"/>
    <property type="match status" value="1"/>
</dbReference>
<keyword evidence="4" id="KW-1185">Reference proteome</keyword>
<sequence>MPRQISMVKSRLVSKIGQVQLKLKDFRYYDLASYAINGLTSRKGYYFHKNIAYGLKARQRLDLFRSKSPHQKRPLIVFVYGGAWSHGDKKAYKFVGEAFAKEGFDVAVINYHLAPEHIFPSYVDDLTLAINFLSQQKQKLEISSDNIVLMGHSAGAFNLMSALYHPSPYEKTDLDNIKAVVGIAGPYHFDYKGDPLAQDAFDQSVPFQQVMPYYFVKSNQIRHYLLTAENDKIVRDSNSIDMQNMLKQHGNHCEIRTIPKTGHVTIMGSISSLFSPFFSTKSQILQCLDETFN</sequence>
<dbReference type="OrthoDB" id="9771666at2"/>
<dbReference type="Gene3D" id="3.40.50.1820">
    <property type="entry name" value="alpha/beta hydrolase"/>
    <property type="match status" value="1"/>
</dbReference>
<evidence type="ECO:0000256" key="1">
    <source>
        <dbReference type="ARBA" id="ARBA00022801"/>
    </source>
</evidence>
<name>A0A2U3MVH0_9GAMM</name>
<keyword evidence="1 3" id="KW-0378">Hydrolase</keyword>
<feature type="domain" description="BD-FAE-like" evidence="2">
    <location>
        <begin position="61"/>
        <end position="246"/>
    </location>
</feature>
<evidence type="ECO:0000259" key="2">
    <source>
        <dbReference type="Pfam" id="PF20434"/>
    </source>
</evidence>
<dbReference type="InParanoid" id="A0A2U3MVH0"/>
<dbReference type="AlphaFoldDB" id="A0A2U3MVH0"/>
<dbReference type="Proteomes" id="UP000245974">
    <property type="component" value="Unassembled WGS sequence"/>
</dbReference>
<dbReference type="RefSeq" id="WP_121972921.1">
    <property type="nucleotide sequence ID" value="NZ_OOGT01000015.1"/>
</dbReference>
<evidence type="ECO:0000313" key="3">
    <source>
        <dbReference type="EMBL" id="SPL69384.1"/>
    </source>
</evidence>
<dbReference type="SUPFAM" id="SSF53474">
    <property type="entry name" value="alpha/beta-Hydrolases"/>
    <property type="match status" value="1"/>
</dbReference>
<dbReference type="InterPro" id="IPR029058">
    <property type="entry name" value="AB_hydrolase_fold"/>
</dbReference>
<gene>
    <name evidence="3" type="primary">nlhH_1</name>
    <name evidence="3" type="ORF">KPC_0562</name>
</gene>
<proteinExistence type="predicted"/>
<dbReference type="GO" id="GO:0106435">
    <property type="term" value="F:carboxylesterase activity"/>
    <property type="evidence" value="ECO:0007669"/>
    <property type="project" value="UniProtKB-EC"/>
</dbReference>
<dbReference type="InterPro" id="IPR050300">
    <property type="entry name" value="GDXG_lipolytic_enzyme"/>
</dbReference>
<evidence type="ECO:0000313" key="4">
    <source>
        <dbReference type="Proteomes" id="UP000245974"/>
    </source>
</evidence>
<reference evidence="4" key="1">
    <citation type="submission" date="2018-03" db="EMBL/GenBank/DDBJ databases">
        <authorList>
            <person name="Blom J."/>
        </authorList>
    </citation>
    <scope>NUCLEOTIDE SEQUENCE [LARGE SCALE GENOMIC DNA]</scope>
    <source>
        <strain evidence="4">KPC-SM-21</strain>
    </source>
</reference>
<protein>
    <submittedName>
        <fullName evidence="3">Carboxylesterase NlhH</fullName>
        <ecNumber evidence="3">3.1.1.1</ecNumber>
    </submittedName>
</protein>
<dbReference type="EMBL" id="OOGT01000015">
    <property type="protein sequence ID" value="SPL69384.1"/>
    <property type="molecule type" value="Genomic_DNA"/>
</dbReference>
<dbReference type="InterPro" id="IPR049492">
    <property type="entry name" value="BD-FAE-like_dom"/>
</dbReference>
<organism evidence="3 4">
    <name type="scientific">Acinetobacter stercoris</name>
    <dbReference type="NCBI Taxonomy" id="2126983"/>
    <lineage>
        <taxon>Bacteria</taxon>
        <taxon>Pseudomonadati</taxon>
        <taxon>Pseudomonadota</taxon>
        <taxon>Gammaproteobacteria</taxon>
        <taxon>Moraxellales</taxon>
        <taxon>Moraxellaceae</taxon>
        <taxon>Acinetobacter</taxon>
    </lineage>
</organism>
<dbReference type="EC" id="3.1.1.1" evidence="3"/>
<accession>A0A2U3MVH0</accession>